<evidence type="ECO:0000256" key="5">
    <source>
        <dbReference type="ARBA" id="ARBA00010702"/>
    </source>
</evidence>
<dbReference type="Proteomes" id="UP000708208">
    <property type="component" value="Unassembled WGS sequence"/>
</dbReference>
<evidence type="ECO:0000256" key="19">
    <source>
        <dbReference type="ARBA" id="ARBA00042471"/>
    </source>
</evidence>
<evidence type="ECO:0000256" key="15">
    <source>
        <dbReference type="ARBA" id="ARBA00023204"/>
    </source>
</evidence>
<keyword evidence="14" id="KW-0496">Mitochondrion</keyword>
<evidence type="ECO:0000256" key="13">
    <source>
        <dbReference type="ARBA" id="ARBA00022842"/>
    </source>
</evidence>
<evidence type="ECO:0000256" key="20">
    <source>
        <dbReference type="ARBA" id="ARBA00042722"/>
    </source>
</evidence>
<name>A0A8J2M0U3_9HEXA</name>
<evidence type="ECO:0000313" key="27">
    <source>
        <dbReference type="Proteomes" id="UP000708208"/>
    </source>
</evidence>
<keyword evidence="15" id="KW-0234">DNA repair</keyword>
<reference evidence="26" key="1">
    <citation type="submission" date="2021-06" db="EMBL/GenBank/DDBJ databases">
        <authorList>
            <person name="Hodson N. C."/>
            <person name="Mongue J. A."/>
            <person name="Jaron S. K."/>
        </authorList>
    </citation>
    <scope>NUCLEOTIDE SEQUENCE</scope>
</reference>
<dbReference type="EMBL" id="CAJVCH010561183">
    <property type="protein sequence ID" value="CAG7831620.1"/>
    <property type="molecule type" value="Genomic_DNA"/>
</dbReference>
<protein>
    <recommendedName>
        <fullName evidence="17">ADP-ribosylhydrolase ARH3</fullName>
        <ecNumber evidence="7">3.2.1.143</ecNumber>
    </recommendedName>
    <alternativeName>
        <fullName evidence="18">ADP-ribose glycohydrolase ARH3</fullName>
    </alternativeName>
    <alternativeName>
        <fullName evidence="19">ADP-ribosylhydrolase 3</fullName>
    </alternativeName>
    <alternativeName>
        <fullName evidence="22">O-acetyl-ADP-ribose deacetylase ARH3</fullName>
    </alternativeName>
    <alternativeName>
        <fullName evidence="23">Poly(ADP-ribose) glycohydrolase ARH3</fullName>
    </alternativeName>
    <alternativeName>
        <fullName evidence="21">[Protein ADP-ribosylarginine] hydrolase-like protein 2</fullName>
    </alternativeName>
    <alternativeName>
        <fullName evidence="20">[Protein ADP-ribosylserine] hydrolase</fullName>
    </alternativeName>
</protein>
<evidence type="ECO:0000256" key="16">
    <source>
        <dbReference type="ARBA" id="ARBA00023242"/>
    </source>
</evidence>
<dbReference type="InterPro" id="IPR050792">
    <property type="entry name" value="ADP-ribosylglycohydrolase"/>
</dbReference>
<feature type="binding site" evidence="25">
    <location>
        <position position="36"/>
    </location>
    <ligand>
        <name>Mg(2+)</name>
        <dbReference type="ChEBI" id="CHEBI:18420"/>
        <label>1</label>
    </ligand>
</feature>
<feature type="binding site" evidence="25">
    <location>
        <position position="284"/>
    </location>
    <ligand>
        <name>Mg(2+)</name>
        <dbReference type="ChEBI" id="CHEBI:18420"/>
        <label>1</label>
    </ligand>
</feature>
<evidence type="ECO:0000313" key="26">
    <source>
        <dbReference type="EMBL" id="CAG7831620.1"/>
    </source>
</evidence>
<sequence length="341" mass="37607">MGSPFEGEAHIGRTHLSNYFNQILDPSIKVPFKPYTDDTAMTKQSAISLIENKSFNAQDMVKKFANEYFHNPKRGYGSAIGDIFFNLRRTNYADPYGPASMQFKGLGSYGNGAAMRVAPVALFAYHHCSDGDNHDVTPIVNLVTDASKVTHSNKLGYRGAILQALAIRLALLLDKDDFDTISFANELIQYMTQMEVGDDPDDPIDGGKSFVTKLELVKQYLNSTEEPHIEEIQNKLGVHVSALDSVPTAIYCFLAAQKPLESVPVDCKFHRCIHYAISLGGDTDTIASMAGAIIGAHMGDEVIPNQFLVHCEHSEDIRKIADDLYEASKPTKCERYSSKGS</sequence>
<dbReference type="OrthoDB" id="410104at2759"/>
<evidence type="ECO:0000256" key="7">
    <source>
        <dbReference type="ARBA" id="ARBA00012255"/>
    </source>
</evidence>
<feature type="binding site" evidence="25">
    <location>
        <position position="37"/>
    </location>
    <ligand>
        <name>Mg(2+)</name>
        <dbReference type="ChEBI" id="CHEBI:18420"/>
        <label>1</label>
    </ligand>
</feature>
<organism evidence="26 27">
    <name type="scientific">Allacma fusca</name>
    <dbReference type="NCBI Taxonomy" id="39272"/>
    <lineage>
        <taxon>Eukaryota</taxon>
        <taxon>Metazoa</taxon>
        <taxon>Ecdysozoa</taxon>
        <taxon>Arthropoda</taxon>
        <taxon>Hexapoda</taxon>
        <taxon>Collembola</taxon>
        <taxon>Symphypleona</taxon>
        <taxon>Sminthuridae</taxon>
        <taxon>Allacma</taxon>
    </lineage>
</organism>
<dbReference type="Pfam" id="PF03747">
    <property type="entry name" value="ADP_ribosyl_GH"/>
    <property type="match status" value="1"/>
</dbReference>
<keyword evidence="11" id="KW-0227">DNA damage</keyword>
<dbReference type="GO" id="GO:0005694">
    <property type="term" value="C:chromosome"/>
    <property type="evidence" value="ECO:0007669"/>
    <property type="project" value="UniProtKB-SubCell"/>
</dbReference>
<dbReference type="PANTHER" id="PTHR16222:SF24">
    <property type="entry name" value="ADP-RIBOSYLHYDROLASE ARH3"/>
    <property type="match status" value="1"/>
</dbReference>
<keyword evidence="9" id="KW-0963">Cytoplasm</keyword>
<dbReference type="AlphaFoldDB" id="A0A8J2M0U3"/>
<comment type="catalytic activity">
    <reaction evidence="24">
        <text>alpha-NAD(+) + H2O = ADP-D-ribose + nicotinamide + H(+)</text>
        <dbReference type="Rhea" id="RHEA:68792"/>
        <dbReference type="ChEBI" id="CHEBI:15377"/>
        <dbReference type="ChEBI" id="CHEBI:15378"/>
        <dbReference type="ChEBI" id="CHEBI:17154"/>
        <dbReference type="ChEBI" id="CHEBI:57967"/>
        <dbReference type="ChEBI" id="CHEBI:77017"/>
    </reaction>
</comment>
<evidence type="ECO:0000256" key="12">
    <source>
        <dbReference type="ARBA" id="ARBA00022801"/>
    </source>
</evidence>
<evidence type="ECO:0000256" key="3">
    <source>
        <dbReference type="ARBA" id="ARBA00004305"/>
    </source>
</evidence>
<evidence type="ECO:0000256" key="2">
    <source>
        <dbReference type="ARBA" id="ARBA00004286"/>
    </source>
</evidence>
<evidence type="ECO:0000256" key="17">
    <source>
        <dbReference type="ARBA" id="ARBA00041057"/>
    </source>
</evidence>
<keyword evidence="13 25" id="KW-0460">Magnesium</keyword>
<evidence type="ECO:0000256" key="23">
    <source>
        <dbReference type="ARBA" id="ARBA00043193"/>
    </source>
</evidence>
<proteinExistence type="inferred from homology"/>
<evidence type="ECO:0000256" key="14">
    <source>
        <dbReference type="ARBA" id="ARBA00023128"/>
    </source>
</evidence>
<dbReference type="GO" id="GO:0004649">
    <property type="term" value="F:poly(ADP-ribose) glycohydrolase activity"/>
    <property type="evidence" value="ECO:0007669"/>
    <property type="project" value="UniProtKB-EC"/>
</dbReference>
<accession>A0A8J2M0U3</accession>
<evidence type="ECO:0000256" key="11">
    <source>
        <dbReference type="ARBA" id="ARBA00022763"/>
    </source>
</evidence>
<comment type="subunit">
    <text evidence="6">Monomer.</text>
</comment>
<dbReference type="GO" id="GO:0005634">
    <property type="term" value="C:nucleus"/>
    <property type="evidence" value="ECO:0007669"/>
    <property type="project" value="UniProtKB-SubCell"/>
</dbReference>
<gene>
    <name evidence="26" type="ORF">AFUS01_LOCUS41354</name>
</gene>
<dbReference type="GO" id="GO:0005759">
    <property type="term" value="C:mitochondrial matrix"/>
    <property type="evidence" value="ECO:0007669"/>
    <property type="project" value="UniProtKB-SubCell"/>
</dbReference>
<evidence type="ECO:0000256" key="1">
    <source>
        <dbReference type="ARBA" id="ARBA00004123"/>
    </source>
</evidence>
<keyword evidence="12" id="KW-0378">Hydrolase</keyword>
<evidence type="ECO:0000256" key="8">
    <source>
        <dbReference type="ARBA" id="ARBA00022454"/>
    </source>
</evidence>
<comment type="cofactor">
    <cofactor evidence="25">
        <name>Mg(2+)</name>
        <dbReference type="ChEBI" id="CHEBI:18420"/>
    </cofactor>
    <text evidence="25">Binds 2 magnesium ions per subunit.</text>
</comment>
<evidence type="ECO:0000256" key="25">
    <source>
        <dbReference type="PIRSR" id="PIRSR605502-1"/>
    </source>
</evidence>
<comment type="similarity">
    <text evidence="5">Belongs to the ADP-ribosylglycohydrolase family.</text>
</comment>
<evidence type="ECO:0000256" key="24">
    <source>
        <dbReference type="ARBA" id="ARBA00049015"/>
    </source>
</evidence>
<dbReference type="GO" id="GO:0140290">
    <property type="term" value="P:peptidyl-serine ADP-deribosylation"/>
    <property type="evidence" value="ECO:0007669"/>
    <property type="project" value="UniProtKB-ARBA"/>
</dbReference>
<dbReference type="GO" id="GO:0006281">
    <property type="term" value="P:DNA repair"/>
    <property type="evidence" value="ECO:0007669"/>
    <property type="project" value="UniProtKB-KW"/>
</dbReference>
<feature type="binding site" evidence="25">
    <location>
        <position position="38"/>
    </location>
    <ligand>
        <name>Mg(2+)</name>
        <dbReference type="ChEBI" id="CHEBI:18420"/>
        <label>1</label>
    </ligand>
</feature>
<dbReference type="PANTHER" id="PTHR16222">
    <property type="entry name" value="ADP-RIBOSYLGLYCOHYDROLASE"/>
    <property type="match status" value="1"/>
</dbReference>
<dbReference type="FunFam" id="1.10.4080.10:FF:000001">
    <property type="entry name" value="ADP-ribose glycohydrolase ARH3"/>
    <property type="match status" value="1"/>
</dbReference>
<feature type="binding site" evidence="25">
    <location>
        <position position="282"/>
    </location>
    <ligand>
        <name>Mg(2+)</name>
        <dbReference type="ChEBI" id="CHEBI:18420"/>
        <label>1</label>
    </ligand>
</feature>
<evidence type="ECO:0000256" key="18">
    <source>
        <dbReference type="ARBA" id="ARBA00042398"/>
    </source>
</evidence>
<keyword evidence="16" id="KW-0539">Nucleus</keyword>
<evidence type="ECO:0000256" key="21">
    <source>
        <dbReference type="ARBA" id="ARBA00042850"/>
    </source>
</evidence>
<evidence type="ECO:0000256" key="4">
    <source>
        <dbReference type="ARBA" id="ARBA00004496"/>
    </source>
</evidence>
<comment type="subcellular location">
    <subcellularLocation>
        <location evidence="2">Chromosome</location>
    </subcellularLocation>
    <subcellularLocation>
        <location evidence="4">Cytoplasm</location>
    </subcellularLocation>
    <subcellularLocation>
        <location evidence="3">Mitochondrion matrix</location>
    </subcellularLocation>
    <subcellularLocation>
        <location evidence="1">Nucleus</location>
    </subcellularLocation>
</comment>
<keyword evidence="8" id="KW-0158">Chromosome</keyword>
<comment type="caution">
    <text evidence="26">The sequence shown here is derived from an EMBL/GenBank/DDBJ whole genome shotgun (WGS) entry which is preliminary data.</text>
</comment>
<evidence type="ECO:0000256" key="10">
    <source>
        <dbReference type="ARBA" id="ARBA00022723"/>
    </source>
</evidence>
<feature type="binding site" evidence="25">
    <location>
        <position position="285"/>
    </location>
    <ligand>
        <name>Mg(2+)</name>
        <dbReference type="ChEBI" id="CHEBI:18420"/>
        <label>1</label>
    </ligand>
</feature>
<dbReference type="InterPro" id="IPR005502">
    <property type="entry name" value="Ribosyl_crysJ1"/>
</dbReference>
<dbReference type="EC" id="3.2.1.143" evidence="7"/>
<keyword evidence="27" id="KW-1185">Reference proteome</keyword>
<evidence type="ECO:0000256" key="9">
    <source>
        <dbReference type="ARBA" id="ARBA00022490"/>
    </source>
</evidence>
<evidence type="ECO:0000256" key="22">
    <source>
        <dbReference type="ARBA" id="ARBA00043187"/>
    </source>
</evidence>
<evidence type="ECO:0000256" key="6">
    <source>
        <dbReference type="ARBA" id="ARBA00011245"/>
    </source>
</evidence>
<dbReference type="GO" id="GO:0046872">
    <property type="term" value="F:metal ion binding"/>
    <property type="evidence" value="ECO:0007669"/>
    <property type="project" value="UniProtKB-KW"/>
</dbReference>
<keyword evidence="10 25" id="KW-0479">Metal-binding</keyword>